<evidence type="ECO:0000313" key="2">
    <source>
        <dbReference type="EMBL" id="EJT52538.1"/>
    </source>
</evidence>
<gene>
    <name evidence="2" type="ORF">A1Q1_03670</name>
</gene>
<reference evidence="2 3" key="1">
    <citation type="journal article" date="2012" name="Eukaryot. Cell">
        <title>Draft genome sequence of CBS 2479, the standard type strain of Trichosporon asahii.</title>
        <authorList>
            <person name="Yang R.Y."/>
            <person name="Li H.T."/>
            <person name="Zhu H."/>
            <person name="Zhou G.P."/>
            <person name="Wang M."/>
            <person name="Wang L."/>
        </authorList>
    </citation>
    <scope>NUCLEOTIDE SEQUENCE [LARGE SCALE GENOMIC DNA]</scope>
    <source>
        <strain evidence="3">ATCC 90039 / CBS 2479 / JCM 2466 / KCTC 7840 / NCYC 2677 / UAMH 7654</strain>
    </source>
</reference>
<comment type="caution">
    <text evidence="2">The sequence shown here is derived from an EMBL/GenBank/DDBJ whole genome shotgun (WGS) entry which is preliminary data.</text>
</comment>
<evidence type="ECO:0000313" key="3">
    <source>
        <dbReference type="Proteomes" id="UP000002748"/>
    </source>
</evidence>
<sequence length="218" mass="22808">MKQPAVRTAAANQAVSSLIPLLLRWPASYRGMGGYGGINGGGVGVGVSVGVGVGGMDPTRSPEASSGPRPHLVLNTRDLTPRQLPLPPLPISLKDAFHAFQPPPKPQPRLDTEPLNHSLTARPVSAPSSHSSGSGSGSSLVTPAHTPHTPPGHTAHAAHAGPTQYGSASGGGQQYPAGQYYPPHYYYGYYDYSHPYYSYPHARERAASPPTPKPEPAT</sequence>
<dbReference type="AlphaFoldDB" id="J5RGP7"/>
<dbReference type="HOGENOM" id="CLU_110378_0_0_1"/>
<dbReference type="EMBL" id="ALBS01000023">
    <property type="protein sequence ID" value="EJT52538.1"/>
    <property type="molecule type" value="Genomic_DNA"/>
</dbReference>
<feature type="compositionally biased region" description="Low complexity" evidence="1">
    <location>
        <begin position="128"/>
        <end position="167"/>
    </location>
</feature>
<protein>
    <submittedName>
        <fullName evidence="2">Uncharacterized protein</fullName>
    </submittedName>
</protein>
<name>J5RGP7_TRIAS</name>
<accession>J5RGP7</accession>
<feature type="region of interest" description="Disordered" evidence="1">
    <location>
        <begin position="96"/>
        <end position="171"/>
    </location>
</feature>
<dbReference type="KEGG" id="tasa:A1Q1_03670"/>
<dbReference type="Proteomes" id="UP000002748">
    <property type="component" value="Unassembled WGS sequence"/>
</dbReference>
<dbReference type="GeneID" id="25987183"/>
<proteinExistence type="predicted"/>
<dbReference type="VEuPathDB" id="FungiDB:A1Q1_03670"/>
<dbReference type="RefSeq" id="XP_014183759.1">
    <property type="nucleotide sequence ID" value="XM_014328284.1"/>
</dbReference>
<organism evidence="2 3">
    <name type="scientific">Trichosporon asahii var. asahii (strain ATCC 90039 / CBS 2479 / JCM 2466 / KCTC 7840 / NBRC 103889/ NCYC 2677 / UAMH 7654)</name>
    <name type="common">Yeast</name>
    <dbReference type="NCBI Taxonomy" id="1186058"/>
    <lineage>
        <taxon>Eukaryota</taxon>
        <taxon>Fungi</taxon>
        <taxon>Dikarya</taxon>
        <taxon>Basidiomycota</taxon>
        <taxon>Agaricomycotina</taxon>
        <taxon>Tremellomycetes</taxon>
        <taxon>Trichosporonales</taxon>
        <taxon>Trichosporonaceae</taxon>
        <taxon>Trichosporon</taxon>
    </lineage>
</organism>
<evidence type="ECO:0000256" key="1">
    <source>
        <dbReference type="SAM" id="MobiDB-lite"/>
    </source>
</evidence>
<feature type="region of interest" description="Disordered" evidence="1">
    <location>
        <begin position="54"/>
        <end position="74"/>
    </location>
</feature>